<dbReference type="InterPro" id="IPR050796">
    <property type="entry name" value="SCF_F-box_component"/>
</dbReference>
<accession>A0ABR2BVH6</accession>
<proteinExistence type="predicted"/>
<dbReference type="NCBIfam" id="TIGR01640">
    <property type="entry name" value="F_box_assoc_1"/>
    <property type="match status" value="1"/>
</dbReference>
<dbReference type="Pfam" id="PF07734">
    <property type="entry name" value="FBA_1"/>
    <property type="match status" value="1"/>
</dbReference>
<dbReference type="InterPro" id="IPR017451">
    <property type="entry name" value="F-box-assoc_interact_dom"/>
</dbReference>
<dbReference type="InterPro" id="IPR001810">
    <property type="entry name" value="F-box_dom"/>
</dbReference>
<dbReference type="InterPro" id="IPR036047">
    <property type="entry name" value="F-box-like_dom_sf"/>
</dbReference>
<evidence type="ECO:0000313" key="2">
    <source>
        <dbReference type="EMBL" id="KAK8510954.1"/>
    </source>
</evidence>
<comment type="caution">
    <text evidence="2">The sequence shown here is derived from an EMBL/GenBank/DDBJ whole genome shotgun (WGS) entry which is preliminary data.</text>
</comment>
<dbReference type="InterPro" id="IPR006527">
    <property type="entry name" value="F-box-assoc_dom_typ1"/>
</dbReference>
<protein>
    <recommendedName>
        <fullName evidence="1">F-box domain-containing protein</fullName>
    </recommendedName>
</protein>
<dbReference type="Proteomes" id="UP001472677">
    <property type="component" value="Unassembled WGS sequence"/>
</dbReference>
<keyword evidence="3" id="KW-1185">Reference proteome</keyword>
<sequence>MEPSSSKHGPTPNTCRLFQLPHSLILDILSRLSIIDILHCKCVSKRLFCFVSGAEFARLHLSRSPLCILINSRPRQRSRKKLQSSHVYANAESYQVSKLNFTPISNVPTWDISDLSACNGLLCLVGPKKDDPFYLCNPILGEFISIQPPYKDVQKGCWGLGYSALTNQYKLLQTYYPTVEFTDKMAEIYTIGTGTWRNIGKAPIHCSTLPFDAFLNGAIHWRNFLPKGGEFIQSFNFDTEQFGTVPPPDHFLELDDFFAEFTTSGVLGGCLFIIHFPDFAKFDIWVMKEYGVKESWTKQFFIQDMYPKGYGSDTYEPLAVLSNGEIVMLLNNQEIVCYNQKRKHLRGCKFFKFRSIFDTIAYTPCFVSLYNVAIGEQISRMRSTGVHDKICKDKFLCL</sequence>
<dbReference type="SUPFAM" id="SSF81383">
    <property type="entry name" value="F-box domain"/>
    <property type="match status" value="1"/>
</dbReference>
<feature type="domain" description="F-box" evidence="1">
    <location>
        <begin position="14"/>
        <end position="59"/>
    </location>
</feature>
<dbReference type="SMART" id="SM00256">
    <property type="entry name" value="FBOX"/>
    <property type="match status" value="1"/>
</dbReference>
<evidence type="ECO:0000313" key="3">
    <source>
        <dbReference type="Proteomes" id="UP001472677"/>
    </source>
</evidence>
<dbReference type="Pfam" id="PF00646">
    <property type="entry name" value="F-box"/>
    <property type="match status" value="1"/>
</dbReference>
<dbReference type="CDD" id="cd09917">
    <property type="entry name" value="F-box_SF"/>
    <property type="match status" value="1"/>
</dbReference>
<name>A0ABR2BVH6_9ROSI</name>
<dbReference type="PANTHER" id="PTHR31672">
    <property type="entry name" value="BNACNNG10540D PROTEIN"/>
    <property type="match status" value="1"/>
</dbReference>
<reference evidence="2 3" key="1">
    <citation type="journal article" date="2024" name="G3 (Bethesda)">
        <title>Genome assembly of Hibiscus sabdariffa L. provides insights into metabolisms of medicinal natural products.</title>
        <authorList>
            <person name="Kim T."/>
        </authorList>
    </citation>
    <scope>NUCLEOTIDE SEQUENCE [LARGE SCALE GENOMIC DNA]</scope>
    <source>
        <strain evidence="2">TK-2024</strain>
        <tissue evidence="2">Old leaves</tissue>
    </source>
</reference>
<dbReference type="PANTHER" id="PTHR31672:SF13">
    <property type="entry name" value="F-BOX PROTEIN CPR30-LIKE"/>
    <property type="match status" value="1"/>
</dbReference>
<organism evidence="2 3">
    <name type="scientific">Hibiscus sabdariffa</name>
    <name type="common">roselle</name>
    <dbReference type="NCBI Taxonomy" id="183260"/>
    <lineage>
        <taxon>Eukaryota</taxon>
        <taxon>Viridiplantae</taxon>
        <taxon>Streptophyta</taxon>
        <taxon>Embryophyta</taxon>
        <taxon>Tracheophyta</taxon>
        <taxon>Spermatophyta</taxon>
        <taxon>Magnoliopsida</taxon>
        <taxon>eudicotyledons</taxon>
        <taxon>Gunneridae</taxon>
        <taxon>Pentapetalae</taxon>
        <taxon>rosids</taxon>
        <taxon>malvids</taxon>
        <taxon>Malvales</taxon>
        <taxon>Malvaceae</taxon>
        <taxon>Malvoideae</taxon>
        <taxon>Hibiscus</taxon>
    </lineage>
</organism>
<dbReference type="EMBL" id="JBBPBM010000080">
    <property type="protein sequence ID" value="KAK8510954.1"/>
    <property type="molecule type" value="Genomic_DNA"/>
</dbReference>
<gene>
    <name evidence="2" type="ORF">V6N12_036866</name>
</gene>
<evidence type="ECO:0000259" key="1">
    <source>
        <dbReference type="PROSITE" id="PS50181"/>
    </source>
</evidence>
<dbReference type="PROSITE" id="PS50181">
    <property type="entry name" value="FBOX"/>
    <property type="match status" value="1"/>
</dbReference>